<dbReference type="RefSeq" id="WP_188892789.1">
    <property type="nucleotide sequence ID" value="NZ_BMHY01000020.1"/>
</dbReference>
<dbReference type="EMBL" id="BMHY01000020">
    <property type="protein sequence ID" value="GGG88594.1"/>
    <property type="molecule type" value="Genomic_DNA"/>
</dbReference>
<proteinExistence type="predicted"/>
<evidence type="ECO:0000313" key="2">
    <source>
        <dbReference type="Proteomes" id="UP000600247"/>
    </source>
</evidence>
<reference evidence="1 2" key="1">
    <citation type="journal article" date="2014" name="Int. J. Syst. Evol. Microbiol.">
        <title>Complete genome sequence of Corynebacterium casei LMG S-19264T (=DSM 44701T), isolated from a smear-ripened cheese.</title>
        <authorList>
            <consortium name="US DOE Joint Genome Institute (JGI-PGF)"/>
            <person name="Walter F."/>
            <person name="Albersmeier A."/>
            <person name="Kalinowski J."/>
            <person name="Ruckert C."/>
        </authorList>
    </citation>
    <scope>NUCLEOTIDE SEQUENCE [LARGE SCALE GENOMIC DNA]</scope>
    <source>
        <strain evidence="1 2">CGMCC 1.15286</strain>
    </source>
</reference>
<protein>
    <submittedName>
        <fullName evidence="1">Uncharacterized protein</fullName>
    </submittedName>
</protein>
<dbReference type="AlphaFoldDB" id="A0A917MCI4"/>
<dbReference type="Proteomes" id="UP000600247">
    <property type="component" value="Unassembled WGS sequence"/>
</dbReference>
<evidence type="ECO:0000313" key="1">
    <source>
        <dbReference type="EMBL" id="GGG88594.1"/>
    </source>
</evidence>
<name>A0A917MCI4_9BACL</name>
<accession>A0A917MCI4</accession>
<sequence length="173" mass="19944">MKYCLDRGDTNFIALVNADQYESFVDEDWQFDALLQHFSDEMQLGRLLVFQMTEEGIEHSWTIEVRFGASLDGKECFRRVEGYIEVTANTLYIADYDGLTMAAQFRDETIPDASSASRVIELNNGFYQVEVLQFYNADQNEYVGEDQIDMVINLKEVPELGANPDQVIWCSYL</sequence>
<organism evidence="1 2">
    <name type="scientific">Paenibacillus radicis</name>
    <name type="common">ex Gao et al. 2016</name>
    <dbReference type="NCBI Taxonomy" id="1737354"/>
    <lineage>
        <taxon>Bacteria</taxon>
        <taxon>Bacillati</taxon>
        <taxon>Bacillota</taxon>
        <taxon>Bacilli</taxon>
        <taxon>Bacillales</taxon>
        <taxon>Paenibacillaceae</taxon>
        <taxon>Paenibacillus</taxon>
    </lineage>
</organism>
<gene>
    <name evidence="1" type="ORF">GCM10010918_53950</name>
</gene>
<comment type="caution">
    <text evidence="1">The sequence shown here is derived from an EMBL/GenBank/DDBJ whole genome shotgun (WGS) entry which is preliminary data.</text>
</comment>
<keyword evidence="2" id="KW-1185">Reference proteome</keyword>